<organism evidence="1 2">
    <name type="scientific">Photobacterium proteolyticum</name>
    <dbReference type="NCBI Taxonomy" id="1903952"/>
    <lineage>
        <taxon>Bacteria</taxon>
        <taxon>Pseudomonadati</taxon>
        <taxon>Pseudomonadota</taxon>
        <taxon>Gammaproteobacteria</taxon>
        <taxon>Vibrionales</taxon>
        <taxon>Vibrionaceae</taxon>
        <taxon>Photobacterium</taxon>
    </lineage>
</organism>
<dbReference type="STRING" id="1903952.BIT28_04160"/>
<evidence type="ECO:0000313" key="2">
    <source>
        <dbReference type="Proteomes" id="UP000186905"/>
    </source>
</evidence>
<proteinExistence type="predicted"/>
<dbReference type="EMBL" id="MJIL01000041">
    <property type="protein sequence ID" value="OLQ81417.1"/>
    <property type="molecule type" value="Genomic_DNA"/>
</dbReference>
<sequence length="60" mass="7001">MDIESDLSYIASSYHLDEFNYEEFADNERARIINGRWGVFDEVNEHHPKSANGIIETKEP</sequence>
<comment type="caution">
    <text evidence="1">The sequence shown here is derived from an EMBL/GenBank/DDBJ whole genome shotgun (WGS) entry which is preliminary data.</text>
</comment>
<gene>
    <name evidence="1" type="ORF">BIT28_04160</name>
</gene>
<dbReference type="Proteomes" id="UP000186905">
    <property type="component" value="Unassembled WGS sequence"/>
</dbReference>
<keyword evidence="2" id="KW-1185">Reference proteome</keyword>
<evidence type="ECO:0000313" key="1">
    <source>
        <dbReference type="EMBL" id="OLQ81417.1"/>
    </source>
</evidence>
<name>A0A1Q9H1C4_9GAMM</name>
<protein>
    <submittedName>
        <fullName evidence="1">Uncharacterized protein</fullName>
    </submittedName>
</protein>
<reference evidence="1 2" key="1">
    <citation type="submission" date="2016-09" db="EMBL/GenBank/DDBJ databases">
        <title>Photobacterium proteolyticum sp. nov. a protease producing bacterium isolated from ocean sediments of Laizhou Bay.</title>
        <authorList>
            <person name="Li Y."/>
        </authorList>
    </citation>
    <scope>NUCLEOTIDE SEQUENCE [LARGE SCALE GENOMIC DNA]</scope>
    <source>
        <strain evidence="1 2">13-12</strain>
    </source>
</reference>
<accession>A0A1Q9H1C4</accession>
<dbReference type="AlphaFoldDB" id="A0A1Q9H1C4"/>